<sequence>MRIFFSSSSERLAATAWDVLDSLDERVRTSALSYHLQSSQFLAKSSVLMASFIFLASLWSYPNKEPKLGRSCREELGTVVGVGTGVCCRCVMRGMLGGGSVIADERAIASEHDCLEPELQQFNYQNSSDDLMNTPSKEDLDNLFGLMFEDYFEQKSSDTTINFAAQPTHNQEDSPSTSSINFN</sequence>
<organism evidence="1 2">
    <name type="scientific">Tanacetum coccineum</name>
    <dbReference type="NCBI Taxonomy" id="301880"/>
    <lineage>
        <taxon>Eukaryota</taxon>
        <taxon>Viridiplantae</taxon>
        <taxon>Streptophyta</taxon>
        <taxon>Embryophyta</taxon>
        <taxon>Tracheophyta</taxon>
        <taxon>Spermatophyta</taxon>
        <taxon>Magnoliopsida</taxon>
        <taxon>eudicotyledons</taxon>
        <taxon>Gunneridae</taxon>
        <taxon>Pentapetalae</taxon>
        <taxon>asterids</taxon>
        <taxon>campanulids</taxon>
        <taxon>Asterales</taxon>
        <taxon>Asteraceae</taxon>
        <taxon>Asteroideae</taxon>
        <taxon>Anthemideae</taxon>
        <taxon>Anthemidinae</taxon>
        <taxon>Tanacetum</taxon>
    </lineage>
</organism>
<gene>
    <name evidence="1" type="ORF">Tco_1110420</name>
</gene>
<name>A0ABQ5IIR0_9ASTR</name>
<evidence type="ECO:0000313" key="2">
    <source>
        <dbReference type="Proteomes" id="UP001151760"/>
    </source>
</evidence>
<dbReference type="Proteomes" id="UP001151760">
    <property type="component" value="Unassembled WGS sequence"/>
</dbReference>
<comment type="caution">
    <text evidence="1">The sequence shown here is derived from an EMBL/GenBank/DDBJ whole genome shotgun (WGS) entry which is preliminary data.</text>
</comment>
<reference evidence="1" key="1">
    <citation type="journal article" date="2022" name="Int. J. Mol. Sci.">
        <title>Draft Genome of Tanacetum Coccineum: Genomic Comparison of Closely Related Tanacetum-Family Plants.</title>
        <authorList>
            <person name="Yamashiro T."/>
            <person name="Shiraishi A."/>
            <person name="Nakayama K."/>
            <person name="Satake H."/>
        </authorList>
    </citation>
    <scope>NUCLEOTIDE SEQUENCE</scope>
</reference>
<proteinExistence type="predicted"/>
<protein>
    <submittedName>
        <fullName evidence="1">Uncharacterized protein</fullName>
    </submittedName>
</protein>
<reference evidence="1" key="2">
    <citation type="submission" date="2022-01" db="EMBL/GenBank/DDBJ databases">
        <authorList>
            <person name="Yamashiro T."/>
            <person name="Shiraishi A."/>
            <person name="Satake H."/>
            <person name="Nakayama K."/>
        </authorList>
    </citation>
    <scope>NUCLEOTIDE SEQUENCE</scope>
</reference>
<keyword evidence="2" id="KW-1185">Reference proteome</keyword>
<dbReference type="EMBL" id="BQNB010020829">
    <property type="protein sequence ID" value="GJU00082.1"/>
    <property type="molecule type" value="Genomic_DNA"/>
</dbReference>
<accession>A0ABQ5IIR0</accession>
<evidence type="ECO:0000313" key="1">
    <source>
        <dbReference type="EMBL" id="GJU00082.1"/>
    </source>
</evidence>